<dbReference type="EMBL" id="JBBKAI010000002">
    <property type="protein sequence ID" value="MEJ8660767.1"/>
    <property type="molecule type" value="Genomic_DNA"/>
</dbReference>
<comment type="caution">
    <text evidence="1">The sequence shown here is derived from an EMBL/GenBank/DDBJ whole genome shotgun (WGS) entry which is preliminary data.</text>
</comment>
<gene>
    <name evidence="1" type="ORF">WKI58_30330</name>
</gene>
<keyword evidence="2" id="KW-1185">Reference proteome</keyword>
<name>A0ACC6QSF8_9ACTN</name>
<evidence type="ECO:0000313" key="1">
    <source>
        <dbReference type="EMBL" id="MEJ8660767.1"/>
    </source>
</evidence>
<accession>A0ACC6QSF8</accession>
<proteinExistence type="predicted"/>
<organism evidence="1 2">
    <name type="scientific">Streptomyces pratisoli</name>
    <dbReference type="NCBI Taxonomy" id="3139917"/>
    <lineage>
        <taxon>Bacteria</taxon>
        <taxon>Bacillati</taxon>
        <taxon>Actinomycetota</taxon>
        <taxon>Actinomycetes</taxon>
        <taxon>Kitasatosporales</taxon>
        <taxon>Streptomycetaceae</taxon>
        <taxon>Streptomyces</taxon>
    </lineage>
</organism>
<evidence type="ECO:0000313" key="2">
    <source>
        <dbReference type="Proteomes" id="UP001375539"/>
    </source>
</evidence>
<reference evidence="1" key="1">
    <citation type="submission" date="2024-03" db="EMBL/GenBank/DDBJ databases">
        <title>Novel Streptomyces species of biotechnological and ecological value are a feature of Machair soil.</title>
        <authorList>
            <person name="Prole J.R."/>
            <person name="Goodfellow M."/>
            <person name="Allenby N."/>
            <person name="Ward A.C."/>
        </authorList>
    </citation>
    <scope>NUCLEOTIDE SEQUENCE</scope>
    <source>
        <strain evidence="1">MS1.AVA.4</strain>
    </source>
</reference>
<sequence length="154" mass="16109">MSDDIEEMGPVDYLVVEFPGNRMTGDGFPLLVDLVDRRIIRILDLLFVRKDTDGSVMLLELSEVDSDGTLDLTVFEGASSGLLGQDDIDEAGAAIEPGNSAAVLVYENTWAAPLARAMRASGAQLVAGGRIPVQALLASLDEVEGTGGQGTSAA</sequence>
<dbReference type="Proteomes" id="UP001375539">
    <property type="component" value="Unassembled WGS sequence"/>
</dbReference>
<protein>
    <submittedName>
        <fullName evidence="1">DUF6325 family protein</fullName>
    </submittedName>
</protein>